<protein>
    <submittedName>
        <fullName evidence="1">DUF4271 domain-containing protein</fullName>
    </submittedName>
</protein>
<name>A0AC61NEG2_9BACT</name>
<sequence>MLKQDKLFTVDSISKTDSVPFNDNSTVITVLPIRKEGLINHIGVYENISFGILLVCFIILASVRIIFPKYLNSIFQSLIYGGVAERIYRENPYRIGNAAFRLDFLSWFMISFFGVEVLTTFSLLPYSKTTLLGFMLLFTALYSFIRYYLFKLISWIFDISVISDAILFNNALFIKLIGVILLILNICIVYVLDVHNQLIYISLGVLVISFFFMFFRSIFVLLRKHFSIFYLILYLCTLEILPILLISKWLLG</sequence>
<accession>A0AC61NEG2</accession>
<gene>
    <name evidence="1" type="ORF">K4L44_15780</name>
</gene>
<evidence type="ECO:0000313" key="1">
    <source>
        <dbReference type="EMBL" id="QZE13968.1"/>
    </source>
</evidence>
<reference evidence="1" key="1">
    <citation type="submission" date="2021-08" db="EMBL/GenBank/DDBJ databases">
        <title>Novel anaerobic bacterium isolated from sea squirt in East Sea, Republic of Korea.</title>
        <authorList>
            <person name="Nguyen T.H."/>
            <person name="Li Z."/>
            <person name="Lee Y.-J."/>
            <person name="Ko J."/>
            <person name="Kim S.-G."/>
        </authorList>
    </citation>
    <scope>NUCLEOTIDE SEQUENCE</scope>
    <source>
        <strain evidence="1">KCTC 25031</strain>
    </source>
</reference>
<keyword evidence="2" id="KW-1185">Reference proteome</keyword>
<dbReference type="EMBL" id="CP081303">
    <property type="protein sequence ID" value="QZE13968.1"/>
    <property type="molecule type" value="Genomic_DNA"/>
</dbReference>
<dbReference type="Proteomes" id="UP000826212">
    <property type="component" value="Chromosome"/>
</dbReference>
<evidence type="ECO:0000313" key="2">
    <source>
        <dbReference type="Proteomes" id="UP000826212"/>
    </source>
</evidence>
<proteinExistence type="predicted"/>
<organism evidence="1 2">
    <name type="scientific">Halosquirtibacter laminarini</name>
    <dbReference type="NCBI Taxonomy" id="3374600"/>
    <lineage>
        <taxon>Bacteria</taxon>
        <taxon>Pseudomonadati</taxon>
        <taxon>Bacteroidota</taxon>
        <taxon>Bacteroidia</taxon>
        <taxon>Marinilabiliales</taxon>
        <taxon>Prolixibacteraceae</taxon>
        <taxon>Halosquirtibacter</taxon>
    </lineage>
</organism>